<dbReference type="OrthoDB" id="5595141at2759"/>
<accession>A0A6J3M641</accession>
<organism evidence="3">
    <name type="scientific">Dissoconium aciculare CBS 342.82</name>
    <dbReference type="NCBI Taxonomy" id="1314786"/>
    <lineage>
        <taxon>Eukaryota</taxon>
        <taxon>Fungi</taxon>
        <taxon>Dikarya</taxon>
        <taxon>Ascomycota</taxon>
        <taxon>Pezizomycotina</taxon>
        <taxon>Dothideomycetes</taxon>
        <taxon>Dothideomycetidae</taxon>
        <taxon>Mycosphaerellales</taxon>
        <taxon>Dissoconiaceae</taxon>
        <taxon>Dissoconium</taxon>
    </lineage>
</organism>
<evidence type="ECO:0000313" key="3">
    <source>
        <dbReference type="RefSeq" id="XP_033460531.1"/>
    </source>
</evidence>
<proteinExistence type="predicted"/>
<gene>
    <name evidence="3" type="ORF">K489DRAFT_379484</name>
</gene>
<evidence type="ECO:0000256" key="1">
    <source>
        <dbReference type="SAM" id="MobiDB-lite"/>
    </source>
</evidence>
<dbReference type="RefSeq" id="XP_033460531.1">
    <property type="nucleotide sequence ID" value="XM_033604660.1"/>
</dbReference>
<feature type="compositionally biased region" description="Basic and acidic residues" evidence="1">
    <location>
        <begin position="32"/>
        <end position="55"/>
    </location>
</feature>
<evidence type="ECO:0000313" key="2">
    <source>
        <dbReference type="Proteomes" id="UP000504637"/>
    </source>
</evidence>
<reference evidence="3" key="3">
    <citation type="submission" date="2025-08" db="UniProtKB">
        <authorList>
            <consortium name="RefSeq"/>
        </authorList>
    </citation>
    <scope>IDENTIFICATION</scope>
    <source>
        <strain evidence="3">CBS 342.82</strain>
    </source>
</reference>
<dbReference type="AlphaFoldDB" id="A0A6J3M641"/>
<reference evidence="3" key="1">
    <citation type="submission" date="2020-01" db="EMBL/GenBank/DDBJ databases">
        <authorList>
            <consortium name="DOE Joint Genome Institute"/>
            <person name="Haridas S."/>
            <person name="Albert R."/>
            <person name="Binder M."/>
            <person name="Bloem J."/>
            <person name="Labutti K."/>
            <person name="Salamov A."/>
            <person name="Andreopoulos B."/>
            <person name="Baker S.E."/>
            <person name="Barry K."/>
            <person name="Bills G."/>
            <person name="Bluhm B.H."/>
            <person name="Cannon C."/>
            <person name="Castanera R."/>
            <person name="Culley D.E."/>
            <person name="Daum C."/>
            <person name="Ezra D."/>
            <person name="Gonzalez J.B."/>
            <person name="Henrissat B."/>
            <person name="Kuo A."/>
            <person name="Liang C."/>
            <person name="Lipzen A."/>
            <person name="Lutzoni F."/>
            <person name="Magnuson J."/>
            <person name="Mondo S."/>
            <person name="Nolan M."/>
            <person name="Ohm R."/>
            <person name="Pangilinan J."/>
            <person name="Park H.-J."/>
            <person name="Ramirez L."/>
            <person name="Alfaro M."/>
            <person name="Sun H."/>
            <person name="Tritt A."/>
            <person name="Yoshinaga Y."/>
            <person name="Zwiers L.-H."/>
            <person name="Turgeon B.G."/>
            <person name="Goodwin S.B."/>
            <person name="Spatafora J.W."/>
            <person name="Crous P.W."/>
            <person name="Grigoriev I.V."/>
        </authorList>
    </citation>
    <scope>NUCLEOTIDE SEQUENCE</scope>
    <source>
        <strain evidence="3">CBS 342.82</strain>
    </source>
</reference>
<name>A0A6J3M641_9PEZI</name>
<sequence>MPPKKRQRVSQAASPEASLPPDTPAQANAAADPKEENQDDEGRKGNATVEERELAELWTDSEEIGLFKGIMRWKPTGTRSP</sequence>
<dbReference type="GeneID" id="54362460"/>
<protein>
    <submittedName>
        <fullName evidence="3">Uncharacterized protein</fullName>
    </submittedName>
</protein>
<feature type="region of interest" description="Disordered" evidence="1">
    <location>
        <begin position="1"/>
        <end position="56"/>
    </location>
</feature>
<reference evidence="3" key="2">
    <citation type="submission" date="2020-04" db="EMBL/GenBank/DDBJ databases">
        <authorList>
            <consortium name="NCBI Genome Project"/>
        </authorList>
    </citation>
    <scope>NUCLEOTIDE SEQUENCE</scope>
    <source>
        <strain evidence="3">CBS 342.82</strain>
    </source>
</reference>
<keyword evidence="2" id="KW-1185">Reference proteome</keyword>
<dbReference type="Proteomes" id="UP000504637">
    <property type="component" value="Unplaced"/>
</dbReference>